<organism evidence="2 3">
    <name type="scientific">Rhodopirellula islandica</name>
    <dbReference type="NCBI Taxonomy" id="595434"/>
    <lineage>
        <taxon>Bacteria</taxon>
        <taxon>Pseudomonadati</taxon>
        <taxon>Planctomycetota</taxon>
        <taxon>Planctomycetia</taxon>
        <taxon>Pirellulales</taxon>
        <taxon>Pirellulaceae</taxon>
        <taxon>Rhodopirellula</taxon>
    </lineage>
</organism>
<feature type="compositionally biased region" description="Basic and acidic residues" evidence="1">
    <location>
        <begin position="25"/>
        <end position="38"/>
    </location>
</feature>
<proteinExistence type="predicted"/>
<evidence type="ECO:0000256" key="1">
    <source>
        <dbReference type="SAM" id="MobiDB-lite"/>
    </source>
</evidence>
<reference evidence="2" key="1">
    <citation type="submission" date="2015-05" db="EMBL/GenBank/DDBJ databases">
        <title>Permanent draft genome of Rhodopirellula islandicus K833.</title>
        <authorList>
            <person name="Kizina J."/>
            <person name="Richter M."/>
            <person name="Glockner F.O."/>
            <person name="Harder J."/>
        </authorList>
    </citation>
    <scope>NUCLEOTIDE SEQUENCE [LARGE SCALE GENOMIC DNA]</scope>
    <source>
        <strain evidence="2">K833</strain>
    </source>
</reference>
<sequence>MKHSSFSELAKDDEQKQIESPQIIQDERPTTHKDGKWT</sequence>
<feature type="region of interest" description="Disordered" evidence="1">
    <location>
        <begin position="1"/>
        <end position="38"/>
    </location>
</feature>
<protein>
    <submittedName>
        <fullName evidence="2">Uncharacterized protein</fullName>
    </submittedName>
</protein>
<gene>
    <name evidence="2" type="ORF">RISK_005118</name>
</gene>
<name>A0A0J1B7W3_RHOIS</name>
<evidence type="ECO:0000313" key="3">
    <source>
        <dbReference type="Proteomes" id="UP000036367"/>
    </source>
</evidence>
<dbReference type="STRING" id="595434.RISK_005118"/>
<dbReference type="AlphaFoldDB" id="A0A0J1B7W3"/>
<dbReference type="EMBL" id="LECT01000043">
    <property type="protein sequence ID" value="KLU02822.1"/>
    <property type="molecule type" value="Genomic_DNA"/>
</dbReference>
<dbReference type="Proteomes" id="UP000036367">
    <property type="component" value="Unassembled WGS sequence"/>
</dbReference>
<comment type="caution">
    <text evidence="2">The sequence shown here is derived from an EMBL/GenBank/DDBJ whole genome shotgun (WGS) entry which is preliminary data.</text>
</comment>
<evidence type="ECO:0000313" key="2">
    <source>
        <dbReference type="EMBL" id="KLU02822.1"/>
    </source>
</evidence>
<accession>A0A0J1B7W3</accession>
<keyword evidence="3" id="KW-1185">Reference proteome</keyword>